<dbReference type="Gene3D" id="1.25.40.10">
    <property type="entry name" value="Tetratricopeptide repeat domain"/>
    <property type="match status" value="3"/>
</dbReference>
<dbReference type="PANTHER" id="PTHR23082">
    <property type="entry name" value="TRANSCRIPTION INITIATION FACTOR IIIC TFIIIC , POLYPEPTIDE 3-RELATED"/>
    <property type="match status" value="1"/>
</dbReference>
<dbReference type="OrthoDB" id="9991317at2759"/>
<feature type="region of interest" description="Disordered" evidence="1">
    <location>
        <begin position="817"/>
        <end position="868"/>
    </location>
</feature>
<evidence type="ECO:0000313" key="2">
    <source>
        <dbReference type="EMBL" id="EIW74984.1"/>
    </source>
</evidence>
<dbReference type="EMBL" id="JH711590">
    <property type="protein sequence ID" value="EIW74984.1"/>
    <property type="molecule type" value="Genomic_DNA"/>
</dbReference>
<organism evidence="2 3">
    <name type="scientific">Coniophora puteana (strain RWD-64-598)</name>
    <name type="common">Brown rot fungus</name>
    <dbReference type="NCBI Taxonomy" id="741705"/>
    <lineage>
        <taxon>Eukaryota</taxon>
        <taxon>Fungi</taxon>
        <taxon>Dikarya</taxon>
        <taxon>Basidiomycota</taxon>
        <taxon>Agaricomycotina</taxon>
        <taxon>Agaricomycetes</taxon>
        <taxon>Agaricomycetidae</taxon>
        <taxon>Boletales</taxon>
        <taxon>Coniophorineae</taxon>
        <taxon>Coniophoraceae</taxon>
        <taxon>Coniophora</taxon>
    </lineage>
</organism>
<dbReference type="InterPro" id="IPR019734">
    <property type="entry name" value="TPR_rpt"/>
</dbReference>
<dbReference type="GeneID" id="19211606"/>
<name>A0A5M3M7Y8_CONPW</name>
<dbReference type="InterPro" id="IPR011990">
    <property type="entry name" value="TPR-like_helical_dom_sf"/>
</dbReference>
<dbReference type="PANTHER" id="PTHR23082:SF0">
    <property type="entry name" value="GENERAL TRANSCRIPTION FACTOR 3C POLYPEPTIDE 3"/>
    <property type="match status" value="1"/>
</dbReference>
<dbReference type="SMART" id="SM00028">
    <property type="entry name" value="TPR"/>
    <property type="match status" value="8"/>
</dbReference>
<dbReference type="GO" id="GO:0006383">
    <property type="term" value="P:transcription by RNA polymerase III"/>
    <property type="evidence" value="ECO:0007669"/>
    <property type="project" value="InterPro"/>
</dbReference>
<dbReference type="Proteomes" id="UP000053558">
    <property type="component" value="Unassembled WGS sequence"/>
</dbReference>
<feature type="compositionally biased region" description="Acidic residues" evidence="1">
    <location>
        <begin position="831"/>
        <end position="850"/>
    </location>
</feature>
<dbReference type="OMA" id="SSPNMKF"/>
<dbReference type="InterPro" id="IPR039340">
    <property type="entry name" value="Tfc4/TFIIIC-102/Sfc4"/>
</dbReference>
<dbReference type="Pfam" id="PF13432">
    <property type="entry name" value="TPR_16"/>
    <property type="match status" value="2"/>
</dbReference>
<keyword evidence="3" id="KW-1185">Reference proteome</keyword>
<proteinExistence type="predicted"/>
<dbReference type="GO" id="GO:0000127">
    <property type="term" value="C:transcription factor TFIIIC complex"/>
    <property type="evidence" value="ECO:0007669"/>
    <property type="project" value="TreeGrafter"/>
</dbReference>
<feature type="region of interest" description="Disordered" evidence="1">
    <location>
        <begin position="508"/>
        <end position="551"/>
    </location>
</feature>
<evidence type="ECO:0000256" key="1">
    <source>
        <dbReference type="SAM" id="MobiDB-lite"/>
    </source>
</evidence>
<evidence type="ECO:0000313" key="3">
    <source>
        <dbReference type="Proteomes" id="UP000053558"/>
    </source>
</evidence>
<accession>A0A5M3M7Y8</accession>
<sequence>MSNDVTEDSSFLSRDWDINIEERNAEFHDDLREASGVGRKKLRKKRRHQGPPLSHQVRALIGEGNQAYVDGNNAEASRIMQEVIRIEPRATAAWGVLAQCYSDAGDHGRALQLRIMAAHLRHDADEWERLAVQSREMGHGQQALYCYGKLYSLDPSNVNALWDRATLAKELLEIRTARHSFTAILKHYPHDMAVLAELRSILIDAGELALCASMYQRAFDHYQTAYPLGPPSAQPPAHIPVEHIAPEMLHDLGDSSSQNQPQSEAELFGFLDVLVLADLYNTLSEYARAIETIRRGCRWLQGRASQKFWDGCEDDREFDLPMHTPPLSHPQVSMQGEGDIALGNLEQSLASAGGATREGDPQPGYYPLDINARHRLAVARIKLGDIDEGKIHANIVLTQDPLDYAPLFGELADAYFEKETYDQAGPVYELLGSDPATSSMYVLLQVATCRRMTGGLREAAEVYQQVIDADPANNDAKMKLAELYEIMDEPRKALALVYQVIDSRKRRPATDSRISSTVTPETTPGPGTSLFEEKTAAGKTKGNRPSQGGRLSTVQLRELEVQREREVIQGHKRLLELWPQVTGGSHMSSADAMDVDERGAYDEVAEREWMLEAEKLVEMFRETRNLFLASRDQGFKGMFPQHRRHGQEKDEERMASRLELVEQDKSRRHKKEVDSFRGVTFDDWLRIFMQYAFILTKRGEYKHGEEVLAHILLSSGYRSLESQTTIRLALITCALAADDPPTIVIHARKLINTHQFNNEPFRLLLATLSAGLGGGKTDAFVSSTLQKHVLREIKISDGVVKEPGRLAWRSHRGRWTMTEKNRSGGSAAAVDGDDDEEGEDGPEEREEQQDDKDSNLARVKQPVPPKKQNPIPLALYGQMCVAGKSYQSAIFYLLYAVKYCPIDPVLHLSIASASLGRAMQRQADNRHHLIVQAFGFLSKYRDVRRSTYNANDATMLEVDFNFGRAFQQLGLHSQAVTHYERVLVLADKRKEPGADIGVAREAAYNLSLILVTTGAAPLAKEVVKKWLSLG</sequence>
<dbReference type="SUPFAM" id="SSF48452">
    <property type="entry name" value="TPR-like"/>
    <property type="match status" value="2"/>
</dbReference>
<dbReference type="AlphaFoldDB" id="A0A5M3M7Y8"/>
<gene>
    <name evidence="2" type="ORF">CONPUDRAFT_93705</name>
</gene>
<comment type="caution">
    <text evidence="2">The sequence shown here is derived from an EMBL/GenBank/DDBJ whole genome shotgun (WGS) entry which is preliminary data.</text>
</comment>
<protein>
    <submittedName>
        <fullName evidence="2">TPR-like protein</fullName>
    </submittedName>
</protein>
<dbReference type="KEGG" id="cput:CONPUDRAFT_93705"/>
<dbReference type="RefSeq" id="XP_007775032.1">
    <property type="nucleotide sequence ID" value="XM_007776842.1"/>
</dbReference>
<reference evidence="3" key="1">
    <citation type="journal article" date="2012" name="Science">
        <title>The Paleozoic origin of enzymatic lignin decomposition reconstructed from 31 fungal genomes.</title>
        <authorList>
            <person name="Floudas D."/>
            <person name="Binder M."/>
            <person name="Riley R."/>
            <person name="Barry K."/>
            <person name="Blanchette R.A."/>
            <person name="Henrissat B."/>
            <person name="Martinez A.T."/>
            <person name="Otillar R."/>
            <person name="Spatafora J.W."/>
            <person name="Yadav J.S."/>
            <person name="Aerts A."/>
            <person name="Benoit I."/>
            <person name="Boyd A."/>
            <person name="Carlson A."/>
            <person name="Copeland A."/>
            <person name="Coutinho P.M."/>
            <person name="de Vries R.P."/>
            <person name="Ferreira P."/>
            <person name="Findley K."/>
            <person name="Foster B."/>
            <person name="Gaskell J."/>
            <person name="Glotzer D."/>
            <person name="Gorecki P."/>
            <person name="Heitman J."/>
            <person name="Hesse C."/>
            <person name="Hori C."/>
            <person name="Igarashi K."/>
            <person name="Jurgens J.A."/>
            <person name="Kallen N."/>
            <person name="Kersten P."/>
            <person name="Kohler A."/>
            <person name="Kuees U."/>
            <person name="Kumar T.K.A."/>
            <person name="Kuo A."/>
            <person name="LaButti K."/>
            <person name="Larrondo L.F."/>
            <person name="Lindquist E."/>
            <person name="Ling A."/>
            <person name="Lombard V."/>
            <person name="Lucas S."/>
            <person name="Lundell T."/>
            <person name="Martin R."/>
            <person name="McLaughlin D.J."/>
            <person name="Morgenstern I."/>
            <person name="Morin E."/>
            <person name="Murat C."/>
            <person name="Nagy L.G."/>
            <person name="Nolan M."/>
            <person name="Ohm R.A."/>
            <person name="Patyshakuliyeva A."/>
            <person name="Rokas A."/>
            <person name="Ruiz-Duenas F.J."/>
            <person name="Sabat G."/>
            <person name="Salamov A."/>
            <person name="Samejima M."/>
            <person name="Schmutz J."/>
            <person name="Slot J.C."/>
            <person name="St John F."/>
            <person name="Stenlid J."/>
            <person name="Sun H."/>
            <person name="Sun S."/>
            <person name="Syed K."/>
            <person name="Tsang A."/>
            <person name="Wiebenga A."/>
            <person name="Young D."/>
            <person name="Pisabarro A."/>
            <person name="Eastwood D.C."/>
            <person name="Martin F."/>
            <person name="Cullen D."/>
            <person name="Grigoriev I.V."/>
            <person name="Hibbett D.S."/>
        </authorList>
    </citation>
    <scope>NUCLEOTIDE SEQUENCE [LARGE SCALE GENOMIC DNA]</scope>
    <source>
        <strain evidence="3">RWD-64-598 SS2</strain>
    </source>
</reference>
<feature type="compositionally biased region" description="Low complexity" evidence="1">
    <location>
        <begin position="515"/>
        <end position="529"/>
    </location>
</feature>